<comment type="similarity">
    <text evidence="1">Belongs to the short-chain dehydrogenases/reductases (SDR) family.</text>
</comment>
<dbReference type="PANTHER" id="PTHR42760:SF133">
    <property type="entry name" value="3-OXOACYL-[ACYL-CARRIER-PROTEIN] REDUCTASE"/>
    <property type="match status" value="1"/>
</dbReference>
<organism evidence="3 4">
    <name type="scientific">Mycolicibacillus parakoreensis</name>
    <dbReference type="NCBI Taxonomy" id="1069221"/>
    <lineage>
        <taxon>Bacteria</taxon>
        <taxon>Bacillati</taxon>
        <taxon>Actinomycetota</taxon>
        <taxon>Actinomycetes</taxon>
        <taxon>Mycobacteriales</taxon>
        <taxon>Mycobacteriaceae</taxon>
        <taxon>Mycolicibacillus</taxon>
    </lineage>
</organism>
<dbReference type="PROSITE" id="PS00061">
    <property type="entry name" value="ADH_SHORT"/>
    <property type="match status" value="1"/>
</dbReference>
<proteinExistence type="inferred from homology"/>
<keyword evidence="4" id="KW-1185">Reference proteome</keyword>
<accession>A0ABY3U4R0</accession>
<protein>
    <submittedName>
        <fullName evidence="3">SDR family oxidoreductase</fullName>
    </submittedName>
</protein>
<sequence length="250" mass="25352">MRFGDKIALITGGATGLGREFARALADDGAAVVLADVDAEAAAATAAALRADGHRALAVGCDVTDEHQAAAAVAAAVEHFGGVDIVVNNAGLHLMHYNQPFAALTHADIRALFDVNVMGVINATLAARPALRDRGGGVVINLSSVAGYLNRTPYGVSKLAVRGLTVAFATELAADGIRVNAIAPGMIDPGATAAGLPDSVVEHIVAERQLVHRVGTAADVVAALRYLCSADAAFITGETLKVAGGYPLEA</sequence>
<dbReference type="SUPFAM" id="SSF51735">
    <property type="entry name" value="NAD(P)-binding Rossmann-fold domains"/>
    <property type="match status" value="1"/>
</dbReference>
<keyword evidence="2" id="KW-0560">Oxidoreductase</keyword>
<dbReference type="Gene3D" id="3.40.50.720">
    <property type="entry name" value="NAD(P)-binding Rossmann-like Domain"/>
    <property type="match status" value="1"/>
</dbReference>
<reference evidence="3" key="1">
    <citation type="submission" date="2022-08" db="EMBL/GenBank/DDBJ databases">
        <title>Complete genome sequence of 14 non-tuberculosis mycobacteria type-strains.</title>
        <authorList>
            <person name="Igarashi Y."/>
            <person name="Osugi A."/>
            <person name="Mitarai S."/>
        </authorList>
    </citation>
    <scope>NUCLEOTIDE SEQUENCE</scope>
    <source>
        <strain evidence="3">DSM 45575</strain>
    </source>
</reference>
<dbReference type="PANTHER" id="PTHR42760">
    <property type="entry name" value="SHORT-CHAIN DEHYDROGENASES/REDUCTASES FAMILY MEMBER"/>
    <property type="match status" value="1"/>
</dbReference>
<evidence type="ECO:0000313" key="4">
    <source>
        <dbReference type="Proteomes" id="UP001055200"/>
    </source>
</evidence>
<name>A0ABY3U4R0_9MYCO</name>
<dbReference type="Pfam" id="PF13561">
    <property type="entry name" value="adh_short_C2"/>
    <property type="match status" value="1"/>
</dbReference>
<evidence type="ECO:0000313" key="3">
    <source>
        <dbReference type="EMBL" id="ULN52741.1"/>
    </source>
</evidence>
<dbReference type="InterPro" id="IPR036291">
    <property type="entry name" value="NAD(P)-bd_dom_sf"/>
</dbReference>
<dbReference type="Proteomes" id="UP001055200">
    <property type="component" value="Chromosome"/>
</dbReference>
<dbReference type="InterPro" id="IPR020904">
    <property type="entry name" value="Sc_DH/Rdtase_CS"/>
</dbReference>
<evidence type="ECO:0000256" key="1">
    <source>
        <dbReference type="ARBA" id="ARBA00006484"/>
    </source>
</evidence>
<dbReference type="EMBL" id="CP092365">
    <property type="protein sequence ID" value="ULN52741.1"/>
    <property type="molecule type" value="Genomic_DNA"/>
</dbReference>
<dbReference type="InterPro" id="IPR002347">
    <property type="entry name" value="SDR_fam"/>
</dbReference>
<dbReference type="CDD" id="cd05233">
    <property type="entry name" value="SDR_c"/>
    <property type="match status" value="1"/>
</dbReference>
<dbReference type="RefSeq" id="WP_240171012.1">
    <property type="nucleotide sequence ID" value="NZ_CP092365.1"/>
</dbReference>
<dbReference type="PRINTS" id="PR00080">
    <property type="entry name" value="SDRFAMILY"/>
</dbReference>
<gene>
    <name evidence="3" type="ORF">MIU77_18270</name>
</gene>
<dbReference type="PRINTS" id="PR00081">
    <property type="entry name" value="GDHRDH"/>
</dbReference>
<evidence type="ECO:0000256" key="2">
    <source>
        <dbReference type="ARBA" id="ARBA00023002"/>
    </source>
</evidence>